<dbReference type="EMBL" id="DVNZ01000160">
    <property type="protein sequence ID" value="HIU94509.1"/>
    <property type="molecule type" value="Genomic_DNA"/>
</dbReference>
<dbReference type="SUPFAM" id="SSF75011">
    <property type="entry name" value="3-carboxy-cis,cis-mucoante lactonizing enzyme"/>
    <property type="match status" value="1"/>
</dbReference>
<name>A0A9D1STE8_9FIRM</name>
<organism evidence="1 2">
    <name type="scientific">Candidatus Aphodomorpha intestinavium</name>
    <dbReference type="NCBI Taxonomy" id="2840672"/>
    <lineage>
        <taxon>Bacteria</taxon>
        <taxon>Bacillati</taxon>
        <taxon>Bacillota</taxon>
        <taxon>Clostridia</taxon>
        <taxon>Eubacteriales</taxon>
        <taxon>Candidatus Aphodomorpha</taxon>
    </lineage>
</organism>
<gene>
    <name evidence="1" type="ORF">IAD24_05045</name>
</gene>
<reference evidence="1" key="2">
    <citation type="journal article" date="2021" name="PeerJ">
        <title>Extensive microbial diversity within the chicken gut microbiome revealed by metagenomics and culture.</title>
        <authorList>
            <person name="Gilroy R."/>
            <person name="Ravi A."/>
            <person name="Getino M."/>
            <person name="Pursley I."/>
            <person name="Horton D.L."/>
            <person name="Alikhan N.F."/>
            <person name="Baker D."/>
            <person name="Gharbi K."/>
            <person name="Hall N."/>
            <person name="Watson M."/>
            <person name="Adriaenssens E.M."/>
            <person name="Foster-Nyarko E."/>
            <person name="Jarju S."/>
            <person name="Secka A."/>
            <person name="Antonio M."/>
            <person name="Oren A."/>
            <person name="Chaudhuri R.R."/>
            <person name="La Ragione R."/>
            <person name="Hildebrand F."/>
            <person name="Pallen M.J."/>
        </authorList>
    </citation>
    <scope>NUCLEOTIDE SEQUENCE</scope>
    <source>
        <strain evidence="1">ChiGjej2B2-16831</strain>
    </source>
</reference>
<sequence length="474" mass="51002">MALQLYRIAQFQGINQSACENSIDPGESPDARNMDTSGGQLRVARGYARHHEAVHPSPGGVLRMAVWHAGGARRFLTATAGGWQVLPESGTAWQTLAAFGAPAAQADFQSVKIGGTEYMLLSCGAQQILKWDGASAAAEPFGSAEQLSSAPAGLLELYYSRLFAAGDPAHPCRLYWSCAPGDARTVEDWSQDDASPNVSGGHVEVGTDSDPITGLFALSNQLLIFKRDSLYRLLGDRPGNYRIYPVSGQMAQPAHTACVRVADVLYFLTAAGLYYFDGQTVRRAPDADKIKDFLAGADLSDCRAAACGERLYFAVNTGAGAGNDALVVYDLARRTYMIRDGFTVRGLCADGGTLFLLTGEGRVCRFDEGEDYDGRPITAYWRTPMTDLGGKIAVKQLKELYLRGSGGVIAVEAISNGTTVFFDRLMPAALTDVLEARLTGDGRAFCLRLSNEFGTHFTIDGGVELLFDAQRRVL</sequence>
<evidence type="ECO:0000313" key="1">
    <source>
        <dbReference type="EMBL" id="HIU94509.1"/>
    </source>
</evidence>
<accession>A0A9D1STE8</accession>
<comment type="caution">
    <text evidence="1">The sequence shown here is derived from an EMBL/GenBank/DDBJ whole genome shotgun (WGS) entry which is preliminary data.</text>
</comment>
<dbReference type="AlphaFoldDB" id="A0A9D1STE8"/>
<reference evidence="1" key="1">
    <citation type="submission" date="2020-10" db="EMBL/GenBank/DDBJ databases">
        <authorList>
            <person name="Gilroy R."/>
        </authorList>
    </citation>
    <scope>NUCLEOTIDE SEQUENCE</scope>
    <source>
        <strain evidence="1">ChiGjej2B2-16831</strain>
    </source>
</reference>
<proteinExistence type="predicted"/>
<evidence type="ECO:0000313" key="2">
    <source>
        <dbReference type="Proteomes" id="UP000824128"/>
    </source>
</evidence>
<protein>
    <submittedName>
        <fullName evidence="1">Uncharacterized protein</fullName>
    </submittedName>
</protein>
<dbReference type="Proteomes" id="UP000824128">
    <property type="component" value="Unassembled WGS sequence"/>
</dbReference>